<feature type="compositionally biased region" description="Polar residues" evidence="11">
    <location>
        <begin position="1620"/>
        <end position="1650"/>
    </location>
</feature>
<gene>
    <name evidence="17" type="primary">LOC118420976</name>
</gene>
<dbReference type="PANTHER" id="PTHR45872">
    <property type="entry name" value="RHO GUANINE NUCLEOTIDE EXCHANGE FACTOR 2, ISOFORM D"/>
    <property type="match status" value="1"/>
</dbReference>
<keyword evidence="5" id="KW-0597">Phosphoprotein</keyword>
<dbReference type="Pfam" id="PF17838">
    <property type="entry name" value="PH_16"/>
    <property type="match status" value="1"/>
</dbReference>
<dbReference type="Gene3D" id="3.30.60.20">
    <property type="match status" value="1"/>
</dbReference>
<dbReference type="PANTHER" id="PTHR45872:SF2">
    <property type="entry name" value="RHO GUANINE NUCLEOTIDE EXCHANGE FACTOR 2, ISOFORM D"/>
    <property type="match status" value="1"/>
</dbReference>
<dbReference type="PROSITE" id="PS50010">
    <property type="entry name" value="DH_2"/>
    <property type="match status" value="1"/>
</dbReference>
<dbReference type="Pfam" id="PF09128">
    <property type="entry name" value="RGS-like"/>
    <property type="match status" value="1"/>
</dbReference>
<dbReference type="GeneID" id="118420976"/>
<dbReference type="PROSITE" id="PS50081">
    <property type="entry name" value="ZF_DAG_PE_2"/>
    <property type="match status" value="1"/>
</dbReference>
<dbReference type="GO" id="GO:0005096">
    <property type="term" value="F:GTPase activator activity"/>
    <property type="evidence" value="ECO:0007669"/>
    <property type="project" value="UniProtKB-KW"/>
</dbReference>
<reference evidence="17" key="3">
    <citation type="submission" date="2025-08" db="UniProtKB">
        <authorList>
            <consortium name="RefSeq"/>
        </authorList>
    </citation>
    <scope>IDENTIFICATION</scope>
</reference>
<evidence type="ECO:0000259" key="14">
    <source>
        <dbReference type="PROSITE" id="PS50081"/>
    </source>
</evidence>
<dbReference type="InterPro" id="IPR001849">
    <property type="entry name" value="PH_domain"/>
</dbReference>
<evidence type="ECO:0000256" key="1">
    <source>
        <dbReference type="ARBA" id="ARBA00004370"/>
    </source>
</evidence>
<dbReference type="InterPro" id="IPR044926">
    <property type="entry name" value="RGS_subdomain_2"/>
</dbReference>
<feature type="compositionally biased region" description="Acidic residues" evidence="11">
    <location>
        <begin position="437"/>
        <end position="447"/>
    </location>
</feature>
<feature type="domain" description="PDZ" evidence="15">
    <location>
        <begin position="60"/>
        <end position="137"/>
    </location>
</feature>
<dbReference type="SMART" id="SM00233">
    <property type="entry name" value="PH"/>
    <property type="match status" value="1"/>
</dbReference>
<keyword evidence="7" id="KW-0479">Metal-binding</keyword>
<feature type="region of interest" description="Disordered" evidence="11">
    <location>
        <begin position="1615"/>
        <end position="1650"/>
    </location>
</feature>
<evidence type="ECO:0000256" key="11">
    <source>
        <dbReference type="SAM" id="MobiDB-lite"/>
    </source>
</evidence>
<dbReference type="SUPFAM" id="SSF50156">
    <property type="entry name" value="PDZ domain-like"/>
    <property type="match status" value="1"/>
</dbReference>
<feature type="domain" description="Phorbol-ester/DAG-type" evidence="14">
    <location>
        <begin position="787"/>
        <end position="838"/>
    </location>
</feature>
<evidence type="ECO:0000256" key="2">
    <source>
        <dbReference type="ARBA" id="ARBA00004496"/>
    </source>
</evidence>
<dbReference type="FunFam" id="2.30.42.10:FF:000033">
    <property type="entry name" value="Rho guanine nucleotide exchange factor (GEF) 11"/>
    <property type="match status" value="1"/>
</dbReference>
<organism evidence="16 17">
    <name type="scientific">Branchiostoma floridae</name>
    <name type="common">Florida lancelet</name>
    <name type="synonym">Amphioxus</name>
    <dbReference type="NCBI Taxonomy" id="7739"/>
    <lineage>
        <taxon>Eukaryota</taxon>
        <taxon>Metazoa</taxon>
        <taxon>Chordata</taxon>
        <taxon>Cephalochordata</taxon>
        <taxon>Leptocardii</taxon>
        <taxon>Amphioxiformes</taxon>
        <taxon>Branchiostomatidae</taxon>
        <taxon>Branchiostoma</taxon>
    </lineage>
</organism>
<feature type="region of interest" description="Disordered" evidence="11">
    <location>
        <begin position="921"/>
        <end position="967"/>
    </location>
</feature>
<comment type="subcellular location">
    <subcellularLocation>
        <location evidence="2">Cytoplasm</location>
    </subcellularLocation>
    <subcellularLocation>
        <location evidence="1">Membrane</location>
    </subcellularLocation>
</comment>
<dbReference type="CDD" id="cd23069">
    <property type="entry name" value="PDZ_ARHGEF11-12-like"/>
    <property type="match status" value="1"/>
</dbReference>
<dbReference type="Gene3D" id="2.30.29.30">
    <property type="entry name" value="Pleckstrin-homology domain (PH domain)/Phosphotyrosine-binding domain (PTB)"/>
    <property type="match status" value="1"/>
</dbReference>
<feature type="domain" description="PH" evidence="12">
    <location>
        <begin position="1325"/>
        <end position="1440"/>
    </location>
</feature>
<reference evidence="17" key="1">
    <citation type="journal article" date="2016" name="Genome Biol. Evol.">
        <title>Conserved non-coding elements in the most distant genera of cephalochordates: the Goldilocks principle.</title>
        <authorList>
            <person name="Yue J.X."/>
            <person name="Kozmikova I."/>
            <person name="Ono H."/>
            <person name="Nossa C.W."/>
            <person name="Kozmik Z."/>
            <person name="Putnam N.H."/>
            <person name="Yu J.K."/>
            <person name="Holland L.Z."/>
        </authorList>
    </citation>
    <scope>NUCLEOTIDE SEQUENCE</scope>
</reference>
<keyword evidence="6" id="KW-0344">Guanine-nucleotide releasing factor</keyword>
<name>A0A9J7LLF7_BRAFL</name>
<feature type="compositionally biased region" description="Polar residues" evidence="11">
    <location>
        <begin position="932"/>
        <end position="954"/>
    </location>
</feature>
<dbReference type="PROSITE" id="PS50003">
    <property type="entry name" value="PH_DOMAIN"/>
    <property type="match status" value="1"/>
</dbReference>
<dbReference type="SMART" id="SM00109">
    <property type="entry name" value="C1"/>
    <property type="match status" value="1"/>
</dbReference>
<evidence type="ECO:0000256" key="8">
    <source>
        <dbReference type="ARBA" id="ARBA00022833"/>
    </source>
</evidence>
<dbReference type="InterPro" id="IPR000219">
    <property type="entry name" value="DH_dom"/>
</dbReference>
<evidence type="ECO:0000256" key="7">
    <source>
        <dbReference type="ARBA" id="ARBA00022723"/>
    </source>
</evidence>
<dbReference type="RefSeq" id="XP_035683978.1">
    <property type="nucleotide sequence ID" value="XM_035828085.1"/>
</dbReference>
<evidence type="ECO:0000313" key="17">
    <source>
        <dbReference type="RefSeq" id="XP_035683978.1"/>
    </source>
</evidence>
<dbReference type="InterPro" id="IPR041020">
    <property type="entry name" value="PH_16"/>
</dbReference>
<evidence type="ECO:0000256" key="3">
    <source>
        <dbReference type="ARBA" id="ARBA00022468"/>
    </source>
</evidence>
<feature type="region of interest" description="Disordered" evidence="11">
    <location>
        <begin position="19"/>
        <end position="49"/>
    </location>
</feature>
<dbReference type="Proteomes" id="UP000001554">
    <property type="component" value="Chromosome 1"/>
</dbReference>
<dbReference type="InterPro" id="IPR036034">
    <property type="entry name" value="PDZ_sf"/>
</dbReference>
<dbReference type="GO" id="GO:0001664">
    <property type="term" value="F:G protein-coupled receptor binding"/>
    <property type="evidence" value="ECO:0000318"/>
    <property type="project" value="GO_Central"/>
</dbReference>
<dbReference type="OrthoDB" id="2272012at2759"/>
<accession>A0A9J7LLF7</accession>
<evidence type="ECO:0000256" key="5">
    <source>
        <dbReference type="ARBA" id="ARBA00022553"/>
    </source>
</evidence>
<dbReference type="Gene3D" id="1.10.167.10">
    <property type="entry name" value="Regulator of G-protein Signalling 4, domain 2"/>
    <property type="match status" value="1"/>
</dbReference>
<evidence type="ECO:0000256" key="4">
    <source>
        <dbReference type="ARBA" id="ARBA00022490"/>
    </source>
</evidence>
<dbReference type="InterPro" id="IPR001478">
    <property type="entry name" value="PDZ"/>
</dbReference>
<keyword evidence="8" id="KW-0862">Zinc</keyword>
<dbReference type="GO" id="GO:0046872">
    <property type="term" value="F:metal ion binding"/>
    <property type="evidence" value="ECO:0007669"/>
    <property type="project" value="UniProtKB-KW"/>
</dbReference>
<feature type="region of interest" description="Disordered" evidence="11">
    <location>
        <begin position="307"/>
        <end position="403"/>
    </location>
</feature>
<keyword evidence="4" id="KW-0963">Cytoplasm</keyword>
<proteinExistence type="predicted"/>
<dbReference type="SUPFAM" id="SSF48065">
    <property type="entry name" value="DBL homology domain (DH-domain)"/>
    <property type="match status" value="1"/>
</dbReference>
<keyword evidence="16" id="KW-1185">Reference proteome</keyword>
<dbReference type="PROSITE" id="PS50106">
    <property type="entry name" value="PDZ"/>
    <property type="match status" value="1"/>
</dbReference>
<evidence type="ECO:0000256" key="6">
    <source>
        <dbReference type="ARBA" id="ARBA00022658"/>
    </source>
</evidence>
<feature type="compositionally biased region" description="Basic and acidic residues" evidence="11">
    <location>
        <begin position="989"/>
        <end position="998"/>
    </location>
</feature>
<dbReference type="SUPFAM" id="SSF50729">
    <property type="entry name" value="PH domain-like"/>
    <property type="match status" value="1"/>
</dbReference>
<feature type="domain" description="DH" evidence="13">
    <location>
        <begin position="1093"/>
        <end position="1283"/>
    </location>
</feature>
<feature type="region of interest" description="Disordered" evidence="11">
    <location>
        <begin position="845"/>
        <end position="881"/>
    </location>
</feature>
<evidence type="ECO:0000256" key="9">
    <source>
        <dbReference type="ARBA" id="ARBA00023054"/>
    </source>
</evidence>
<dbReference type="InterPro" id="IPR046349">
    <property type="entry name" value="C1-like_sf"/>
</dbReference>
<keyword evidence="3" id="KW-0343">GTPase activation</keyword>
<dbReference type="GO" id="GO:0005737">
    <property type="term" value="C:cytoplasm"/>
    <property type="evidence" value="ECO:0000318"/>
    <property type="project" value="GO_Central"/>
</dbReference>
<dbReference type="SUPFAM" id="SSF57889">
    <property type="entry name" value="Cysteine-rich domain"/>
    <property type="match status" value="1"/>
</dbReference>
<feature type="compositionally biased region" description="Basic and acidic residues" evidence="11">
    <location>
        <begin position="24"/>
        <end position="45"/>
    </location>
</feature>
<evidence type="ECO:0000259" key="13">
    <source>
        <dbReference type="PROSITE" id="PS50010"/>
    </source>
</evidence>
<sequence>MSVRNTIIGVEALSNRLGGLTKEPVSEKKSSSPDHKAAQSKRDSTIETVDPSGVPLIQRCVIIQRDEKGYGLTVSGDNPVFVQSVKEEGAAQRAGVQQGDRIIKVNGTLVTQSNHIEVVKLIKSGPYVALTLLGRPPGSNQTPLPPPHEQKKITAPVAATPESEEAAKLERVNTFRKMLEQEQEYYEKIKDDYSRNPSTKLQRDFAGASTRVRTLEQKLFELTGISRHHGVPETPMFPPVADPADEGQDRLPDVPQPNNAYSPPLRITTYLKGSTGSESSDFQDEPKPRGHTHMRSHSEGAFQQLLTTPSSQQRHSDPDAAPPSKKTRSSSSVAAWWRHRGHSLPLSTDAPRMGSPVVPGESVKEGGDIPPYISPVQSRRMMDSSGDVDSGEEWKQQSSPDVSQAIPCRRLTFKNNKNRYSVQSEGGYYTPSGSPVEEVEERSDSDTEQYYSPRESLNGEDVEVDGGRLIPISPDVAQTAEEASFPKPPEQGTNLAMPSTQLNIISMEDDEFQSDNENEVFVATSKEAGHYSPYPPSQMEDHGPFNDLELMKTKPAHQAVFLHYLMSNSDPSSLFFITVTDSYKNGTMKEMRKWAYEIHSTFLVASAPLRIHVDDGIVRAIDEALKYKSNDEASLRGLFQAAQNMASLVVKEQLQDFRNKRALGLGSLFGDQHLHDIHLDHAKEMKVVEQTLLPHLDQFMEDGDIVANYMGSSINAHRSNLETRTPATARNSAMASCIVTFMKQVGVKIQTSGSQVSPLDRCPSFTAKDKRFKFREKNKKSVVSVKGHHFVPMHYTALAFCNHCGGVLWGIGNQGYQCQDCEYNIHKGSCIDACEDHCVGGNIKGAQSTRKKEKNKDKRETRYFPKVFRPSEKERKSVTSTILPASQISTYPVQPLMKDDEEEITKLKEERIVTTVVGGYERDLQGGGDPSSPATSPHPNSRGNSPRSQSPDITQEQPPPDQPRRRGSLPLLFTSELVAKLSKSNRKTSTIERSESLKGRINGRDSITNGSGKRSKSDVDVDAVKVATETTTSGSTSTSSLSSSNSSEAVHRPPSPTDVSRDSDFDVDLEQGANWQETVDRSTLKSLSKKEIKRQEVINELFHTEKAHVRNLKVLDLIFHRRMLQDNILPYDVVKQVFPNMQEIIEMHSTLNQAMKTKKKADGHIVGQIGDLLLDRFDGESGEHFRHAAAVFCANQKAAVEMIRVRQKKDSKLQQFMAEAESNPLCRRLSLKDHLPQVMQRLTKYPLLLEKIANYTIGNPTEQKKINQAIECCKRSLEYVNQTVRDCENHQKLEEFSKKLDKSSLEKSSHPLLAEFKDLDLPSKTLLHDGALTWRLGRTRLIDLHMLLLEDCLVLMQKEDDNRYVLKCQSTMLVSGKEDTKTTHSPIIKLNNLLTRNVATDNKAFFLVSTSQIGPQIYELVASTATERKTWFKHITEAAEAYKAKEKERARRVGISLPPPPRMSTTHEDPIAETTAEEIPTNERNGNLETVRVEEDSVAEAQQAEETQVDGGQVVQPSEVLVSQQVVYEETEVVLTPLEKLRRKDEAIRKSLEEKHRLLAELAGVPEDQLTSEIDGRMSRQDSTSQEPEPRDLVMAAILQANTLTTLVNQCLKDPERRQQSSSGVEGEAKTTSQEGSPAVSRPTSGASDLTISLPCDKLTAVTSRLSDQLTQLLGMLTSRDDERGRVYTELQDAQEELARYREQIYASPSPSETSTAPRESRPSSMVSVASSTTDPGEEFLLTVADEEIAAPAVPPPPAFAEPIAEEQEPVETPPPSEDDSTLLALTEEAFPPPPDPEPPYSPAFTEDDNQPSAIF</sequence>
<dbReference type="Pfam" id="PF00130">
    <property type="entry name" value="C1_1"/>
    <property type="match status" value="1"/>
</dbReference>
<dbReference type="SMART" id="SM00228">
    <property type="entry name" value="PDZ"/>
    <property type="match status" value="1"/>
</dbReference>
<dbReference type="Gene3D" id="2.30.42.10">
    <property type="match status" value="1"/>
</dbReference>
<dbReference type="GO" id="GO:0005085">
    <property type="term" value="F:guanyl-nucleotide exchange factor activity"/>
    <property type="evidence" value="ECO:0000318"/>
    <property type="project" value="GO_Central"/>
</dbReference>
<feature type="region of interest" description="Disordered" evidence="11">
    <location>
        <begin position="1569"/>
        <end position="1589"/>
    </location>
</feature>
<dbReference type="InterPro" id="IPR002219">
    <property type="entry name" value="PKC_DAG/PE"/>
</dbReference>
<dbReference type="GO" id="GO:0016020">
    <property type="term" value="C:membrane"/>
    <property type="evidence" value="ECO:0007669"/>
    <property type="project" value="UniProtKB-SubCell"/>
</dbReference>
<feature type="compositionally biased region" description="Basic and acidic residues" evidence="11">
    <location>
        <begin position="854"/>
        <end position="877"/>
    </location>
</feature>
<protein>
    <submittedName>
        <fullName evidence="17">Rho guanine nucleotide exchange factor 11-like</fullName>
    </submittedName>
</protein>
<dbReference type="InterPro" id="IPR036305">
    <property type="entry name" value="RGS_sf"/>
</dbReference>
<evidence type="ECO:0000259" key="12">
    <source>
        <dbReference type="PROSITE" id="PS50003"/>
    </source>
</evidence>
<keyword evidence="9" id="KW-0175">Coiled coil</keyword>
<keyword evidence="10" id="KW-0472">Membrane</keyword>
<feature type="compositionally biased region" description="Low complexity" evidence="11">
    <location>
        <begin position="1024"/>
        <end position="1047"/>
    </location>
</feature>
<feature type="compositionally biased region" description="Low complexity" evidence="11">
    <location>
        <begin position="1707"/>
        <end position="1732"/>
    </location>
</feature>
<feature type="region of interest" description="Disordered" evidence="11">
    <location>
        <begin position="227"/>
        <end position="295"/>
    </location>
</feature>
<feature type="region of interest" description="Disordered" evidence="11">
    <location>
        <begin position="417"/>
        <end position="461"/>
    </location>
</feature>
<evidence type="ECO:0000313" key="16">
    <source>
        <dbReference type="Proteomes" id="UP000001554"/>
    </source>
</evidence>
<dbReference type="InterPro" id="IPR035899">
    <property type="entry name" value="DBL_dom_sf"/>
</dbReference>
<dbReference type="InterPro" id="IPR015212">
    <property type="entry name" value="RGS-like_dom"/>
</dbReference>
<dbReference type="KEGG" id="bfo:118420976"/>
<feature type="region of interest" description="Disordered" evidence="11">
    <location>
        <begin position="980"/>
        <end position="1064"/>
    </location>
</feature>
<dbReference type="OMA" id="CIDACED"/>
<evidence type="ECO:0000259" key="15">
    <source>
        <dbReference type="PROSITE" id="PS50106"/>
    </source>
</evidence>
<dbReference type="SUPFAM" id="SSF48097">
    <property type="entry name" value="Regulator of G-protein signaling, RGS"/>
    <property type="match status" value="1"/>
</dbReference>
<feature type="region of interest" description="Disordered" evidence="11">
    <location>
        <begin position="1705"/>
        <end position="1816"/>
    </location>
</feature>
<feature type="compositionally biased region" description="Pro residues" evidence="11">
    <location>
        <begin position="1791"/>
        <end position="1802"/>
    </location>
</feature>
<dbReference type="SMART" id="SM00325">
    <property type="entry name" value="RhoGEF"/>
    <property type="match status" value="1"/>
</dbReference>
<dbReference type="CDD" id="cd00160">
    <property type="entry name" value="RhoGEF"/>
    <property type="match status" value="1"/>
</dbReference>
<reference evidence="16" key="2">
    <citation type="journal article" date="2020" name="Nat. Ecol. Evol.">
        <title>Deeply conserved synteny resolves early events in vertebrate evolution.</title>
        <authorList>
            <person name="Simakov O."/>
            <person name="Marletaz F."/>
            <person name="Yue J.X."/>
            <person name="O'Connell B."/>
            <person name="Jenkins J."/>
            <person name="Brandt A."/>
            <person name="Calef R."/>
            <person name="Tung C.H."/>
            <person name="Huang T.K."/>
            <person name="Schmutz J."/>
            <person name="Satoh N."/>
            <person name="Yu J.K."/>
            <person name="Putnam N.H."/>
            <person name="Green R.E."/>
            <person name="Rokhsar D.S."/>
        </authorList>
    </citation>
    <scope>NUCLEOTIDE SEQUENCE [LARGE SCALE GENOMIC DNA]</scope>
    <source>
        <strain evidence="16">S238N-H82</strain>
    </source>
</reference>
<feature type="compositionally biased region" description="Polar residues" evidence="11">
    <location>
        <begin position="271"/>
        <end position="280"/>
    </location>
</feature>
<dbReference type="CDD" id="cd20832">
    <property type="entry name" value="C1_ARHGEF-like"/>
    <property type="match status" value="1"/>
</dbReference>
<dbReference type="Pfam" id="PF00621">
    <property type="entry name" value="RhoGEF"/>
    <property type="match status" value="1"/>
</dbReference>
<dbReference type="Pfam" id="PF00595">
    <property type="entry name" value="PDZ"/>
    <property type="match status" value="1"/>
</dbReference>
<dbReference type="Gene3D" id="1.20.900.10">
    <property type="entry name" value="Dbl homology (DH) domain"/>
    <property type="match status" value="1"/>
</dbReference>
<evidence type="ECO:0000256" key="10">
    <source>
        <dbReference type="ARBA" id="ARBA00023136"/>
    </source>
</evidence>
<dbReference type="GO" id="GO:0007186">
    <property type="term" value="P:G protein-coupled receptor signaling pathway"/>
    <property type="evidence" value="ECO:0000318"/>
    <property type="project" value="GO_Central"/>
</dbReference>
<dbReference type="InterPro" id="IPR011993">
    <property type="entry name" value="PH-like_dom_sf"/>
</dbReference>